<dbReference type="InterPro" id="IPR018456">
    <property type="entry name" value="PTR2_symporter_CS"/>
</dbReference>
<dbReference type="FunFam" id="1.20.1250.20:FF:000017">
    <property type="entry name" value="Dipeptide and tripeptide permease A"/>
    <property type="match status" value="1"/>
</dbReference>
<feature type="transmembrane region" description="Helical" evidence="9">
    <location>
        <begin position="368"/>
        <end position="389"/>
    </location>
</feature>
<feature type="transmembrane region" description="Helical" evidence="9">
    <location>
        <begin position="64"/>
        <end position="85"/>
    </location>
</feature>
<evidence type="ECO:0000256" key="5">
    <source>
        <dbReference type="ARBA" id="ARBA00022692"/>
    </source>
</evidence>
<comment type="similarity">
    <text evidence="2 8">Belongs to the major facilitator superfamily. Proton-dependent oligopeptide transporter (POT/PTR) (TC 2.A.17) family.</text>
</comment>
<proteinExistence type="inferred from homology"/>
<dbReference type="InterPro" id="IPR050171">
    <property type="entry name" value="MFS_Transporters"/>
</dbReference>
<accession>A0A2U3AK97</accession>
<keyword evidence="5 8" id="KW-0812">Transmembrane</keyword>
<evidence type="ECO:0000313" key="12">
    <source>
        <dbReference type="Proteomes" id="UP000245938"/>
    </source>
</evidence>
<dbReference type="GO" id="GO:0035443">
    <property type="term" value="P:tripeptide transmembrane transport"/>
    <property type="evidence" value="ECO:0007669"/>
    <property type="project" value="UniProtKB-ARBA"/>
</dbReference>
<keyword evidence="6 9" id="KW-1133">Transmembrane helix</keyword>
<feature type="domain" description="Major facilitator superfamily (MFS) profile" evidence="10">
    <location>
        <begin position="1"/>
        <end position="209"/>
    </location>
</feature>
<comment type="subcellular location">
    <subcellularLocation>
        <location evidence="1">Cell membrane</location>
        <topology evidence="1">Multi-pass membrane protein</topology>
    </subcellularLocation>
    <subcellularLocation>
        <location evidence="8">Membrane</location>
        <topology evidence="8">Multi-pass membrane protein</topology>
    </subcellularLocation>
</comment>
<evidence type="ECO:0000256" key="9">
    <source>
        <dbReference type="SAM" id="Phobius"/>
    </source>
</evidence>
<keyword evidence="3 8" id="KW-0813">Transport</keyword>
<feature type="transmembrane region" description="Helical" evidence="9">
    <location>
        <begin position="97"/>
        <end position="128"/>
    </location>
</feature>
<evidence type="ECO:0000256" key="7">
    <source>
        <dbReference type="ARBA" id="ARBA00023136"/>
    </source>
</evidence>
<dbReference type="Gene3D" id="1.20.1250.20">
    <property type="entry name" value="MFS general substrate transporter like domains"/>
    <property type="match status" value="1"/>
</dbReference>
<dbReference type="GO" id="GO:0015333">
    <property type="term" value="F:peptide:proton symporter activity"/>
    <property type="evidence" value="ECO:0007669"/>
    <property type="project" value="UniProtKB-ARBA"/>
</dbReference>
<dbReference type="InterPro" id="IPR020846">
    <property type="entry name" value="MFS_dom"/>
</dbReference>
<feature type="transmembrane region" description="Helical" evidence="9">
    <location>
        <begin position="233"/>
        <end position="251"/>
    </location>
</feature>
<dbReference type="PROSITE" id="PS01023">
    <property type="entry name" value="PTR2_2"/>
    <property type="match status" value="1"/>
</dbReference>
<dbReference type="OrthoDB" id="9772725at2"/>
<dbReference type="InterPro" id="IPR036259">
    <property type="entry name" value="MFS_trans_sf"/>
</dbReference>
<comment type="caution">
    <text evidence="11">The sequence shown here is derived from an EMBL/GenBank/DDBJ whole genome shotgun (WGS) entry which is preliminary data.</text>
</comment>
<feature type="transmembrane region" description="Helical" evidence="9">
    <location>
        <begin position="395"/>
        <end position="415"/>
    </location>
</feature>
<evidence type="ECO:0000259" key="10">
    <source>
        <dbReference type="PROSITE" id="PS50850"/>
    </source>
</evidence>
<dbReference type="Proteomes" id="UP000245938">
    <property type="component" value="Unassembled WGS sequence"/>
</dbReference>
<keyword evidence="12" id="KW-1185">Reference proteome</keyword>
<dbReference type="InterPro" id="IPR005279">
    <property type="entry name" value="Dipep/tripep_permease"/>
</dbReference>
<feature type="transmembrane region" description="Helical" evidence="9">
    <location>
        <begin position="335"/>
        <end position="356"/>
    </location>
</feature>
<evidence type="ECO:0000256" key="8">
    <source>
        <dbReference type="RuleBase" id="RU003755"/>
    </source>
</evidence>
<dbReference type="PROSITE" id="PS01022">
    <property type="entry name" value="PTR2_1"/>
    <property type="match status" value="1"/>
</dbReference>
<sequence length="495" mass="54193">MASKEELVKTVPQKGFFGHPKGLFTLFFTEFWERFSYYGMRAILIYFMYDTVANGGLGIDKTTATSIMSIYGSLVYMSGIIGGWVSDRILGTRRTVFWGGVLIMLGHIVLALPGGIGMLLGSMVLIILGTGLLKPNISSIVGDIYSKDDERRDSGFSIFVMGINLGSFAAPLLIGAVSSHYNYHAGFGIAAVGMAFGLIIFKVTEKKNLGDVGVEPTNPLNENEKVKIIKSGIISLIIFAIILAILAYFGYVTINNAVNFFTVIGLLAPIAVFIWMFTSKKTKKEEKSHLLAYIPLFIAAVMFWSIEEQGSTILARYADSRTDLSVGSFHIEPSWFQSLNPLFIILLAPLFAYLWVKLGKRQPSTAQKFSYGLLFAGLSFAIMIIPAILSDGKTLVSPWWLVASFFLVVIGELLVSPVGLSATTKLAPEAFAAQTMSLWFLSNTAAQAINAQLAKVFDKVSEVQYFSYLGGAALVLCIIMFLCSPWISRKMGTIK</sequence>
<keyword evidence="4" id="KW-1003">Cell membrane</keyword>
<dbReference type="RefSeq" id="WP_109306495.1">
    <property type="nucleotide sequence ID" value="NZ_BJUF01000005.1"/>
</dbReference>
<dbReference type="PANTHER" id="PTHR23517:SF15">
    <property type="entry name" value="PROTON-DEPENDENT OLIGOPEPTIDE FAMILY TRANSPORT PROTEIN"/>
    <property type="match status" value="1"/>
</dbReference>
<evidence type="ECO:0000256" key="6">
    <source>
        <dbReference type="ARBA" id="ARBA00022989"/>
    </source>
</evidence>
<feature type="transmembrane region" description="Helical" evidence="9">
    <location>
        <begin position="156"/>
        <end position="177"/>
    </location>
</feature>
<dbReference type="CDD" id="cd17346">
    <property type="entry name" value="MFS_DtpA_like"/>
    <property type="match status" value="1"/>
</dbReference>
<dbReference type="GO" id="GO:0071916">
    <property type="term" value="F:dipeptide transmembrane transporter activity"/>
    <property type="evidence" value="ECO:0007669"/>
    <property type="project" value="UniProtKB-ARBA"/>
</dbReference>
<dbReference type="GO" id="GO:0042937">
    <property type="term" value="F:tripeptide transmembrane transporter activity"/>
    <property type="evidence" value="ECO:0007669"/>
    <property type="project" value="UniProtKB-ARBA"/>
</dbReference>
<gene>
    <name evidence="11" type="ORF">DEX24_11095</name>
</gene>
<keyword evidence="7 9" id="KW-0472">Membrane</keyword>
<dbReference type="AlphaFoldDB" id="A0A2U3AK97"/>
<dbReference type="Pfam" id="PF00854">
    <property type="entry name" value="PTR2"/>
    <property type="match status" value="1"/>
</dbReference>
<evidence type="ECO:0000256" key="3">
    <source>
        <dbReference type="ARBA" id="ARBA00022448"/>
    </source>
</evidence>
<feature type="transmembrane region" description="Helical" evidence="9">
    <location>
        <begin position="183"/>
        <end position="201"/>
    </location>
</feature>
<evidence type="ECO:0000256" key="1">
    <source>
        <dbReference type="ARBA" id="ARBA00004651"/>
    </source>
</evidence>
<protein>
    <submittedName>
        <fullName evidence="11">MFS transporter</fullName>
    </submittedName>
</protein>
<evidence type="ECO:0000256" key="2">
    <source>
        <dbReference type="ARBA" id="ARBA00005982"/>
    </source>
</evidence>
<dbReference type="NCBIfam" id="TIGR00924">
    <property type="entry name" value="yjdL_sub1_fam"/>
    <property type="match status" value="1"/>
</dbReference>
<dbReference type="PROSITE" id="PS50850">
    <property type="entry name" value="MFS"/>
    <property type="match status" value="1"/>
</dbReference>
<dbReference type="SUPFAM" id="SSF103473">
    <property type="entry name" value="MFS general substrate transporter"/>
    <property type="match status" value="2"/>
</dbReference>
<name>A0A2U3AK97_9BACL</name>
<organism evidence="11 12">
    <name type="scientific">Kurthia sibirica</name>
    <dbReference type="NCBI Taxonomy" id="202750"/>
    <lineage>
        <taxon>Bacteria</taxon>
        <taxon>Bacillati</taxon>
        <taxon>Bacillota</taxon>
        <taxon>Bacilli</taxon>
        <taxon>Bacillales</taxon>
        <taxon>Caryophanaceae</taxon>
        <taxon>Kurthia</taxon>
    </lineage>
</organism>
<reference evidence="11 12" key="1">
    <citation type="submission" date="2018-05" db="EMBL/GenBank/DDBJ databases">
        <title>Kurthia sibirica genome sequence.</title>
        <authorList>
            <person name="Maclea K.S."/>
            <person name="Goen A.E."/>
        </authorList>
    </citation>
    <scope>NUCLEOTIDE SEQUENCE [LARGE SCALE GENOMIC DNA]</scope>
    <source>
        <strain evidence="11 12">ATCC 49154</strain>
    </source>
</reference>
<feature type="transmembrane region" description="Helical" evidence="9">
    <location>
        <begin position="465"/>
        <end position="487"/>
    </location>
</feature>
<feature type="transmembrane region" description="Helical" evidence="9">
    <location>
        <begin position="290"/>
        <end position="306"/>
    </location>
</feature>
<feature type="transmembrane region" description="Helical" evidence="9">
    <location>
        <begin position="35"/>
        <end position="52"/>
    </location>
</feature>
<dbReference type="EMBL" id="QFVR01000014">
    <property type="protein sequence ID" value="PWI24952.1"/>
    <property type="molecule type" value="Genomic_DNA"/>
</dbReference>
<dbReference type="GO" id="GO:0005886">
    <property type="term" value="C:plasma membrane"/>
    <property type="evidence" value="ECO:0007669"/>
    <property type="project" value="UniProtKB-SubCell"/>
</dbReference>
<evidence type="ECO:0000313" key="11">
    <source>
        <dbReference type="EMBL" id="PWI24952.1"/>
    </source>
</evidence>
<feature type="transmembrane region" description="Helical" evidence="9">
    <location>
        <begin position="257"/>
        <end position="278"/>
    </location>
</feature>
<dbReference type="PANTHER" id="PTHR23517">
    <property type="entry name" value="RESISTANCE PROTEIN MDTM, PUTATIVE-RELATED-RELATED"/>
    <property type="match status" value="1"/>
</dbReference>
<evidence type="ECO:0000256" key="4">
    <source>
        <dbReference type="ARBA" id="ARBA00022475"/>
    </source>
</evidence>
<dbReference type="InterPro" id="IPR000109">
    <property type="entry name" value="POT_fam"/>
</dbReference>